<organism evidence="9 10">
    <name type="scientific">Candidatus Lloydbacteria bacterium RIFOXYC12_FULL_46_25</name>
    <dbReference type="NCBI Taxonomy" id="1798670"/>
    <lineage>
        <taxon>Bacteria</taxon>
        <taxon>Candidatus Lloydiibacteriota</taxon>
    </lineage>
</organism>
<dbReference type="AlphaFoldDB" id="A0A1G2DZI4"/>
<evidence type="ECO:0000256" key="6">
    <source>
        <dbReference type="ARBA" id="ARBA00023146"/>
    </source>
</evidence>
<dbReference type="Gene3D" id="2.170.220.10">
    <property type="match status" value="1"/>
</dbReference>
<gene>
    <name evidence="9" type="ORF">A2494_02110</name>
</gene>
<dbReference type="SUPFAM" id="SSF47323">
    <property type="entry name" value="Anticodon-binding domain of a subclass of class I aminoacyl-tRNA synthetases"/>
    <property type="match status" value="1"/>
</dbReference>
<name>A0A1G2DZI4_9BACT</name>
<keyword evidence="5 7" id="KW-0648">Protein biosynthesis</keyword>
<evidence type="ECO:0000256" key="4">
    <source>
        <dbReference type="ARBA" id="ARBA00022840"/>
    </source>
</evidence>
<dbReference type="PANTHER" id="PTHR43326:SF1">
    <property type="entry name" value="METHIONINE--TRNA LIGASE, MITOCHONDRIAL"/>
    <property type="match status" value="1"/>
</dbReference>
<dbReference type="InterPro" id="IPR015413">
    <property type="entry name" value="Methionyl/Leucyl_tRNA_Synth"/>
</dbReference>
<dbReference type="Pfam" id="PF09334">
    <property type="entry name" value="tRNA-synt_1g"/>
    <property type="match status" value="1"/>
</dbReference>
<feature type="non-terminal residue" evidence="9">
    <location>
        <position position="1"/>
    </location>
</feature>
<keyword evidence="4 7" id="KW-0067">ATP-binding</keyword>
<reference evidence="9 10" key="1">
    <citation type="journal article" date="2016" name="Nat. Commun.">
        <title>Thousands of microbial genomes shed light on interconnected biogeochemical processes in an aquifer system.</title>
        <authorList>
            <person name="Anantharaman K."/>
            <person name="Brown C.T."/>
            <person name="Hug L.A."/>
            <person name="Sharon I."/>
            <person name="Castelle C.J."/>
            <person name="Probst A.J."/>
            <person name="Thomas B.C."/>
            <person name="Singh A."/>
            <person name="Wilkins M.J."/>
            <person name="Karaoz U."/>
            <person name="Brodie E.L."/>
            <person name="Williams K.H."/>
            <person name="Hubbard S.S."/>
            <person name="Banfield J.F."/>
        </authorList>
    </citation>
    <scope>NUCLEOTIDE SEQUENCE [LARGE SCALE GENOMIC DNA]</scope>
</reference>
<dbReference type="InterPro" id="IPR009080">
    <property type="entry name" value="tRNAsynth_Ia_anticodon-bd"/>
</dbReference>
<keyword evidence="3 7" id="KW-0547">Nucleotide-binding</keyword>
<dbReference type="GO" id="GO:0005524">
    <property type="term" value="F:ATP binding"/>
    <property type="evidence" value="ECO:0007669"/>
    <property type="project" value="UniProtKB-KW"/>
</dbReference>
<evidence type="ECO:0000256" key="1">
    <source>
        <dbReference type="ARBA" id="ARBA00012838"/>
    </source>
</evidence>
<dbReference type="InterPro" id="IPR033911">
    <property type="entry name" value="MetRS_core"/>
</dbReference>
<evidence type="ECO:0000259" key="8">
    <source>
        <dbReference type="Pfam" id="PF09334"/>
    </source>
</evidence>
<sequence>ENGRCGVHPNRELEVREEENYFFRFSKYTEPLLKFYNEHPDFVIPDFRFNETKAFVSRGLEDFSISRLKTKMPWGVPVPGDEDHVMYVWFDALVNYISAIGWPHNMERFEEWWPVTQYCGKDNNRQQSAMWQAMLMSAKLPNSKHIVINGFINSGGQKMSKSLGNVINPYDVVEMFRSVTPFPEDVLRFVLLHDVPSFEDGDMTIESIKTSYATHLQNGIGNLTSRIMKMATTHLDGPVEIHEFSHKNGIDKAFESFDLKRAIEQVMGAGSELDAYIQETAPFKVIKVNKEDGEVLIVEMVERLYRIAILLEPFLPNTAKEIQRLVREHKMPEVPLFNRLQ</sequence>
<dbReference type="PANTHER" id="PTHR43326">
    <property type="entry name" value="METHIONYL-TRNA SYNTHETASE"/>
    <property type="match status" value="1"/>
</dbReference>
<evidence type="ECO:0000313" key="10">
    <source>
        <dbReference type="Proteomes" id="UP000178106"/>
    </source>
</evidence>
<dbReference type="InterPro" id="IPR014729">
    <property type="entry name" value="Rossmann-like_a/b/a_fold"/>
</dbReference>
<protein>
    <recommendedName>
        <fullName evidence="1">methionine--tRNA ligase</fullName>
        <ecNumber evidence="1">6.1.1.10</ecNumber>
    </recommendedName>
</protein>
<dbReference type="GO" id="GO:0004825">
    <property type="term" value="F:methionine-tRNA ligase activity"/>
    <property type="evidence" value="ECO:0007669"/>
    <property type="project" value="UniProtKB-EC"/>
</dbReference>
<comment type="caution">
    <text evidence="9">The sequence shown here is derived from an EMBL/GenBank/DDBJ whole genome shotgun (WGS) entry which is preliminary data.</text>
</comment>
<dbReference type="GO" id="GO:0006431">
    <property type="term" value="P:methionyl-tRNA aminoacylation"/>
    <property type="evidence" value="ECO:0007669"/>
    <property type="project" value="InterPro"/>
</dbReference>
<dbReference type="Gene3D" id="3.40.50.620">
    <property type="entry name" value="HUPs"/>
    <property type="match status" value="1"/>
</dbReference>
<evidence type="ECO:0000256" key="2">
    <source>
        <dbReference type="ARBA" id="ARBA00022598"/>
    </source>
</evidence>
<dbReference type="Gene3D" id="1.10.730.10">
    <property type="entry name" value="Isoleucyl-tRNA Synthetase, Domain 1"/>
    <property type="match status" value="1"/>
</dbReference>
<keyword evidence="6 7" id="KW-0030">Aminoacyl-tRNA synthetase</keyword>
<dbReference type="InterPro" id="IPR023457">
    <property type="entry name" value="Met-tRNA_synth_2"/>
</dbReference>
<feature type="domain" description="Methionyl/Leucyl tRNA synthetase" evidence="8">
    <location>
        <begin position="3"/>
        <end position="228"/>
    </location>
</feature>
<dbReference type="Proteomes" id="UP000178106">
    <property type="component" value="Unassembled WGS sequence"/>
</dbReference>
<dbReference type="PRINTS" id="PR01041">
    <property type="entry name" value="TRNASYNTHMET"/>
</dbReference>
<dbReference type="EC" id="6.1.1.10" evidence="1"/>
<keyword evidence="2 7" id="KW-0436">Ligase</keyword>
<evidence type="ECO:0000313" key="9">
    <source>
        <dbReference type="EMBL" id="OGZ18947.1"/>
    </source>
</evidence>
<proteinExistence type="inferred from homology"/>
<dbReference type="SUPFAM" id="SSF52374">
    <property type="entry name" value="Nucleotidylyl transferase"/>
    <property type="match status" value="1"/>
</dbReference>
<evidence type="ECO:0000256" key="5">
    <source>
        <dbReference type="ARBA" id="ARBA00022917"/>
    </source>
</evidence>
<accession>A0A1G2DZI4</accession>
<evidence type="ECO:0000256" key="7">
    <source>
        <dbReference type="RuleBase" id="RU363039"/>
    </source>
</evidence>
<dbReference type="EMBL" id="MHLU01000075">
    <property type="protein sequence ID" value="OGZ18947.1"/>
    <property type="molecule type" value="Genomic_DNA"/>
</dbReference>
<comment type="similarity">
    <text evidence="7">Belongs to the class-I aminoacyl-tRNA synthetase family.</text>
</comment>
<evidence type="ECO:0000256" key="3">
    <source>
        <dbReference type="ARBA" id="ARBA00022741"/>
    </source>
</evidence>